<accession>A0A2S9YXJ5</accession>
<reference evidence="8 9" key="1">
    <citation type="submission" date="2018-03" db="EMBL/GenBank/DDBJ databases">
        <title>Draft Genome Sequences of the Obligatory Marine Myxobacteria Enhygromyxa salina SWB007.</title>
        <authorList>
            <person name="Poehlein A."/>
            <person name="Moghaddam J.A."/>
            <person name="Harms H."/>
            <person name="Alanjari M."/>
            <person name="Koenig G.M."/>
            <person name="Daniel R."/>
            <person name="Schaeberle T.F."/>
        </authorList>
    </citation>
    <scope>NUCLEOTIDE SEQUENCE [LARGE SCALE GENOMIC DNA]</scope>
    <source>
        <strain evidence="8 9">SWB007</strain>
    </source>
</reference>
<dbReference type="OrthoDB" id="9783404at2"/>
<keyword evidence="4 6" id="KW-0472">Membrane</keyword>
<dbReference type="SUPFAM" id="SSF52540">
    <property type="entry name" value="P-loop containing nucleoside triphosphate hydrolases"/>
    <property type="match status" value="1"/>
</dbReference>
<name>A0A2S9YXJ5_9BACT</name>
<feature type="transmembrane region" description="Helical" evidence="6">
    <location>
        <begin position="149"/>
        <end position="175"/>
    </location>
</feature>
<evidence type="ECO:0000313" key="9">
    <source>
        <dbReference type="Proteomes" id="UP000238823"/>
    </source>
</evidence>
<dbReference type="GO" id="GO:0015297">
    <property type="term" value="F:antiporter activity"/>
    <property type="evidence" value="ECO:0007669"/>
    <property type="project" value="InterPro"/>
</dbReference>
<feature type="domain" description="AAA+ ATPase" evidence="7">
    <location>
        <begin position="1092"/>
        <end position="1263"/>
    </location>
</feature>
<dbReference type="InterPro" id="IPR027417">
    <property type="entry name" value="P-loop_NTPase"/>
</dbReference>
<comment type="caution">
    <text evidence="8">The sequence shown here is derived from an EMBL/GenBank/DDBJ whole genome shotgun (WGS) entry which is preliminary data.</text>
</comment>
<proteinExistence type="predicted"/>
<feature type="transmembrane region" description="Helical" evidence="6">
    <location>
        <begin position="231"/>
        <end position="249"/>
    </location>
</feature>
<dbReference type="PANTHER" id="PTHR43021">
    <property type="entry name" value="NA(+)/H(+) ANTIPORTER-RELATED"/>
    <property type="match status" value="1"/>
</dbReference>
<comment type="subcellular location">
    <subcellularLocation>
        <location evidence="1">Membrane</location>
        <topology evidence="1">Multi-pass membrane protein</topology>
    </subcellularLocation>
</comment>
<dbReference type="InterPro" id="IPR003593">
    <property type="entry name" value="AAA+_ATPase"/>
</dbReference>
<dbReference type="Gene3D" id="1.20.1530.20">
    <property type="match status" value="1"/>
</dbReference>
<feature type="transmembrane region" description="Helical" evidence="6">
    <location>
        <begin position="84"/>
        <end position="103"/>
    </location>
</feature>
<feature type="transmembrane region" description="Helical" evidence="6">
    <location>
        <begin position="58"/>
        <end position="78"/>
    </location>
</feature>
<dbReference type="SMART" id="SM00382">
    <property type="entry name" value="AAA"/>
    <property type="match status" value="1"/>
</dbReference>
<organism evidence="8 9">
    <name type="scientific">Enhygromyxa salina</name>
    <dbReference type="NCBI Taxonomy" id="215803"/>
    <lineage>
        <taxon>Bacteria</taxon>
        <taxon>Pseudomonadati</taxon>
        <taxon>Myxococcota</taxon>
        <taxon>Polyangia</taxon>
        <taxon>Nannocystales</taxon>
        <taxon>Nannocystaceae</taxon>
        <taxon>Enhygromyxa</taxon>
    </lineage>
</organism>
<evidence type="ECO:0000256" key="2">
    <source>
        <dbReference type="ARBA" id="ARBA00022692"/>
    </source>
</evidence>
<dbReference type="EMBL" id="PVNL01000012">
    <property type="protein sequence ID" value="PRQ09826.1"/>
    <property type="molecule type" value="Genomic_DNA"/>
</dbReference>
<feature type="transmembrane region" description="Helical" evidence="6">
    <location>
        <begin position="367"/>
        <end position="385"/>
    </location>
</feature>
<dbReference type="GO" id="GO:0016020">
    <property type="term" value="C:membrane"/>
    <property type="evidence" value="ECO:0007669"/>
    <property type="project" value="UniProtKB-SubCell"/>
</dbReference>
<keyword evidence="2 6" id="KW-0812">Transmembrane</keyword>
<dbReference type="InterPro" id="IPR038770">
    <property type="entry name" value="Na+/solute_symporter_sf"/>
</dbReference>
<evidence type="ECO:0000313" key="8">
    <source>
        <dbReference type="EMBL" id="PRQ09826.1"/>
    </source>
</evidence>
<feature type="transmembrane region" description="Helical" evidence="6">
    <location>
        <begin position="256"/>
        <end position="285"/>
    </location>
</feature>
<dbReference type="Proteomes" id="UP000238823">
    <property type="component" value="Unassembled WGS sequence"/>
</dbReference>
<feature type="transmembrane region" description="Helical" evidence="6">
    <location>
        <begin position="187"/>
        <end position="211"/>
    </location>
</feature>
<feature type="transmembrane region" description="Helical" evidence="6">
    <location>
        <begin position="305"/>
        <end position="323"/>
    </location>
</feature>
<dbReference type="InterPro" id="IPR006153">
    <property type="entry name" value="Cation/H_exchanger_TM"/>
</dbReference>
<evidence type="ECO:0000256" key="4">
    <source>
        <dbReference type="ARBA" id="ARBA00023136"/>
    </source>
</evidence>
<feature type="transmembrane region" description="Helical" evidence="6">
    <location>
        <begin position="31"/>
        <end position="51"/>
    </location>
</feature>
<feature type="compositionally biased region" description="Low complexity" evidence="5">
    <location>
        <begin position="427"/>
        <end position="440"/>
    </location>
</feature>
<protein>
    <submittedName>
        <fullName evidence="8">Glutathione-regulated potassium-efflux system protein KefB</fullName>
    </submittedName>
</protein>
<dbReference type="PANTHER" id="PTHR43021:SF2">
    <property type="entry name" value="CATION_H+ EXCHANGER DOMAIN-CONTAINING PROTEIN"/>
    <property type="match status" value="1"/>
</dbReference>
<evidence type="ECO:0000256" key="6">
    <source>
        <dbReference type="SAM" id="Phobius"/>
    </source>
</evidence>
<feature type="transmembrane region" description="Helical" evidence="6">
    <location>
        <begin position="115"/>
        <end position="137"/>
    </location>
</feature>
<evidence type="ECO:0000256" key="1">
    <source>
        <dbReference type="ARBA" id="ARBA00004141"/>
    </source>
</evidence>
<feature type="transmembrane region" description="Helical" evidence="6">
    <location>
        <begin position="397"/>
        <end position="416"/>
    </location>
</feature>
<evidence type="ECO:0000256" key="5">
    <source>
        <dbReference type="SAM" id="MobiDB-lite"/>
    </source>
</evidence>
<dbReference type="RefSeq" id="WP_146157237.1">
    <property type="nucleotide sequence ID" value="NZ_PVNL01000012.1"/>
</dbReference>
<gene>
    <name evidence="8" type="ORF">ENSA7_04370</name>
</gene>
<feature type="transmembrane region" description="Helical" evidence="6">
    <location>
        <begin position="330"/>
        <end position="347"/>
    </location>
</feature>
<dbReference type="Pfam" id="PF00999">
    <property type="entry name" value="Na_H_Exchanger"/>
    <property type="match status" value="1"/>
</dbReference>
<evidence type="ECO:0000256" key="3">
    <source>
        <dbReference type="ARBA" id="ARBA00022989"/>
    </source>
</evidence>
<dbReference type="GO" id="GO:1902600">
    <property type="term" value="P:proton transmembrane transport"/>
    <property type="evidence" value="ECO:0007669"/>
    <property type="project" value="InterPro"/>
</dbReference>
<feature type="region of interest" description="Disordered" evidence="5">
    <location>
        <begin position="426"/>
        <end position="466"/>
    </location>
</feature>
<keyword evidence="3 6" id="KW-1133">Transmembrane helix</keyword>
<evidence type="ECO:0000259" key="7">
    <source>
        <dbReference type="SMART" id="SM00382"/>
    </source>
</evidence>
<sequence>MKRLFVIAALLLMMVGLRLLGTEGSGGADPLTLAAIGFVVLAAFAVAELFAKAGIPKITGYILSGIVLGPYVGKVLSFEVVEQMGMFKTLAVGLIALTAGLELEAKALLKLARTLVATVGAKLMITAPLVGAALVAVELGFGVLGLDGSTAAIAVGLVFAALSLGTSPSISLAVVAESGAKGRLSELVLGAAVLKDLVVVVVLAICVAIAQALMGGGSVGVDVLIHVGAELGRSVLAGALIGAGLIAYMRWVKAEMLLFVAAIVLVGAEMAHAFHLELLLIFIVAGFTVRNFSEYGHDLHKPLEMVSLPVFVVFFTTAGADIDVNATWRVLPLAAVLVLVRAGGFWLSARIGNKIGNEGPAVATNAWYSYLPLAGVTLGLVDLAAGKLEPQGLQGPIFALGMAVVAINLLAGPVLLRVGLQRAGELPDSGEAGSSPSAESDPGEVEGESPTGSRSRPRAGPLVALDPLSDDLRGRLTQLRELVASELERGVGAVIGPWVALRRRALAHLEADSVAQIAALAESPPRSDATMLANELAALFEQAANHPQRLDVSVHVPLEPRWLQPDPRDTPMQRLRRGLRRVRAKLGSRRAKRRSLPMRLIAREAFEPRLATGMLELFRASCRAEARLADALRRSLEGSLGPAEVRETLDEILDRFETEARANVQSMLESGTRRMHLLLARIDSPVMSVNELDFSEAATGIERELGTLLAEAELWPQVIDSCWQTVEVGARIRRLDDRISHGLAGVADLTKASEAVDEELGAFGRRLRALRELLDGKESLEAEDLDGLSTRARALLPKPGAKRLRVVEQRLRRSSDSKVIHQALREAAARDTGAKPLVGPEIVARAPSPAQVQPSEIDVRELIDGEIAGRVLPAIERELETGAKLIADAHQAAVAIVGDVELLTEVYRSRESQDATIDNLRAGLERAQVSCDQLHAQAVAALVESAQAVESEFDGLGDRLSAALADATGTGDGTGWVSRRTDIARRQAFRKFSQLRDRVAARVGERWTQLRARMSSVTASLTRDYRLRSGLSLPSAAAIAKLIEADNALRVSSDYAVLFADQPIRDPRFFVANREILRVVSKAERTWQQRRAANGVLIVGGPGSGKTSLLNVATLKLATRDMMWIPETRAGFVAAIASELHCVATHAGVMRRLLDRPRVIVIDDLERRLPVGGRAVDELELLTQLIAQTSASCFWIVAASLELQQLLGRQWPMRVGFAEIVELDALDPEVLASVILARHRISHLELSFPLSPARRVIARVRGREGVGQQRRYFAGLARKAGANLRAALTEWCRAGTVADQTFVLRPIAGGRQLPFVRQLPSTSLALLATVLRFGPLDRPSLAFVLRREAPELERWIHFLLISELLVVDEHDRLCCPGHVRDVLAPELAELAVAHQEAG</sequence>
<dbReference type="Gene3D" id="3.40.50.300">
    <property type="entry name" value="P-loop containing nucleotide triphosphate hydrolases"/>
    <property type="match status" value="1"/>
</dbReference>